<organism evidence="8 9">
    <name type="scientific">Eiseniibacteriota bacterium</name>
    <dbReference type="NCBI Taxonomy" id="2212470"/>
    <lineage>
        <taxon>Bacteria</taxon>
        <taxon>Candidatus Eiseniibacteriota</taxon>
    </lineage>
</organism>
<dbReference type="InterPro" id="IPR013324">
    <property type="entry name" value="RNA_pol_sigma_r3/r4-like"/>
</dbReference>
<evidence type="ECO:0000256" key="2">
    <source>
        <dbReference type="ARBA" id="ARBA00023015"/>
    </source>
</evidence>
<dbReference type="Pfam" id="PF04542">
    <property type="entry name" value="Sigma70_r2"/>
    <property type="match status" value="1"/>
</dbReference>
<sequence>MPGPPADITGPDSSPGPAGSSSGPAIVSGPPAGHWPAFNREELKRAHSGDGEALGRFFDHYFDRIFSVVHRFVGSVDAAQDITQDIFLKVRRHISRLDIEKDPAPWLYTVTVNACRDYRRSAWWRMSRQSVPLDHDPDTPELSSNATNPEQALVVAEEERRLQAAIRRLPPDLRMSVLLHDFEGLSHEHIARITGTSHAAARKRHSRALRALADLLGEGATP</sequence>
<dbReference type="SUPFAM" id="SSF88659">
    <property type="entry name" value="Sigma3 and sigma4 domains of RNA polymerase sigma factors"/>
    <property type="match status" value="1"/>
</dbReference>
<protein>
    <submittedName>
        <fullName evidence="8">Sigma-70 family RNA polymerase sigma factor</fullName>
    </submittedName>
</protein>
<evidence type="ECO:0000256" key="5">
    <source>
        <dbReference type="SAM" id="MobiDB-lite"/>
    </source>
</evidence>
<accession>A0A538STH0</accession>
<feature type="region of interest" description="Disordered" evidence="5">
    <location>
        <begin position="1"/>
        <end position="31"/>
    </location>
</feature>
<feature type="domain" description="RNA polymerase sigma-70 region 2" evidence="6">
    <location>
        <begin position="58"/>
        <end position="125"/>
    </location>
</feature>
<dbReference type="GO" id="GO:0006352">
    <property type="term" value="P:DNA-templated transcription initiation"/>
    <property type="evidence" value="ECO:0007669"/>
    <property type="project" value="InterPro"/>
</dbReference>
<evidence type="ECO:0000256" key="1">
    <source>
        <dbReference type="ARBA" id="ARBA00010641"/>
    </source>
</evidence>
<dbReference type="Proteomes" id="UP000319829">
    <property type="component" value="Unassembled WGS sequence"/>
</dbReference>
<feature type="domain" description="RNA polymerase sigma factor 70 region 4 type 2" evidence="7">
    <location>
        <begin position="160"/>
        <end position="212"/>
    </location>
</feature>
<gene>
    <name evidence="8" type="ORF">E6K74_05220</name>
</gene>
<dbReference type="SUPFAM" id="SSF88946">
    <property type="entry name" value="Sigma2 domain of RNA polymerase sigma factors"/>
    <property type="match status" value="1"/>
</dbReference>
<dbReference type="NCBIfam" id="TIGR02937">
    <property type="entry name" value="sigma70-ECF"/>
    <property type="match status" value="1"/>
</dbReference>
<comment type="caution">
    <text evidence="8">The sequence shown here is derived from an EMBL/GenBank/DDBJ whole genome shotgun (WGS) entry which is preliminary data.</text>
</comment>
<dbReference type="CDD" id="cd06171">
    <property type="entry name" value="Sigma70_r4"/>
    <property type="match status" value="1"/>
</dbReference>
<keyword evidence="4" id="KW-0804">Transcription</keyword>
<reference evidence="8 9" key="1">
    <citation type="journal article" date="2019" name="Nat. Microbiol.">
        <title>Mediterranean grassland soil C-N compound turnover is dependent on rainfall and depth, and is mediated by genomically divergent microorganisms.</title>
        <authorList>
            <person name="Diamond S."/>
            <person name="Andeer P.F."/>
            <person name="Li Z."/>
            <person name="Crits-Christoph A."/>
            <person name="Burstein D."/>
            <person name="Anantharaman K."/>
            <person name="Lane K.R."/>
            <person name="Thomas B.C."/>
            <person name="Pan C."/>
            <person name="Northen T.R."/>
            <person name="Banfield J.F."/>
        </authorList>
    </citation>
    <scope>NUCLEOTIDE SEQUENCE [LARGE SCALE GENOMIC DNA]</scope>
    <source>
        <strain evidence="8">WS_4</strain>
    </source>
</reference>
<dbReference type="EMBL" id="VBOU01000058">
    <property type="protein sequence ID" value="TMQ54692.1"/>
    <property type="molecule type" value="Genomic_DNA"/>
</dbReference>
<dbReference type="Pfam" id="PF08281">
    <property type="entry name" value="Sigma70_r4_2"/>
    <property type="match status" value="1"/>
</dbReference>
<dbReference type="AlphaFoldDB" id="A0A538STH0"/>
<evidence type="ECO:0000256" key="3">
    <source>
        <dbReference type="ARBA" id="ARBA00023082"/>
    </source>
</evidence>
<proteinExistence type="inferred from homology"/>
<dbReference type="Gene3D" id="1.10.1740.10">
    <property type="match status" value="1"/>
</dbReference>
<dbReference type="InterPro" id="IPR007627">
    <property type="entry name" value="RNA_pol_sigma70_r2"/>
</dbReference>
<evidence type="ECO:0000259" key="7">
    <source>
        <dbReference type="Pfam" id="PF08281"/>
    </source>
</evidence>
<keyword evidence="2" id="KW-0805">Transcription regulation</keyword>
<dbReference type="GO" id="GO:0016987">
    <property type="term" value="F:sigma factor activity"/>
    <property type="evidence" value="ECO:0007669"/>
    <property type="project" value="UniProtKB-KW"/>
</dbReference>
<dbReference type="InterPro" id="IPR014284">
    <property type="entry name" value="RNA_pol_sigma-70_dom"/>
</dbReference>
<dbReference type="PANTHER" id="PTHR43133">
    <property type="entry name" value="RNA POLYMERASE ECF-TYPE SIGMA FACTO"/>
    <property type="match status" value="1"/>
</dbReference>
<evidence type="ECO:0000313" key="9">
    <source>
        <dbReference type="Proteomes" id="UP000319829"/>
    </source>
</evidence>
<evidence type="ECO:0000313" key="8">
    <source>
        <dbReference type="EMBL" id="TMQ54692.1"/>
    </source>
</evidence>
<keyword evidence="3" id="KW-0731">Sigma factor</keyword>
<feature type="compositionally biased region" description="Low complexity" evidence="5">
    <location>
        <begin position="10"/>
        <end position="31"/>
    </location>
</feature>
<dbReference type="Gene3D" id="1.10.10.10">
    <property type="entry name" value="Winged helix-like DNA-binding domain superfamily/Winged helix DNA-binding domain"/>
    <property type="match status" value="1"/>
</dbReference>
<dbReference type="GO" id="GO:0003677">
    <property type="term" value="F:DNA binding"/>
    <property type="evidence" value="ECO:0007669"/>
    <property type="project" value="InterPro"/>
</dbReference>
<comment type="similarity">
    <text evidence="1">Belongs to the sigma-70 factor family. ECF subfamily.</text>
</comment>
<dbReference type="InterPro" id="IPR013325">
    <property type="entry name" value="RNA_pol_sigma_r2"/>
</dbReference>
<name>A0A538STH0_UNCEI</name>
<evidence type="ECO:0000259" key="6">
    <source>
        <dbReference type="Pfam" id="PF04542"/>
    </source>
</evidence>
<evidence type="ECO:0000256" key="4">
    <source>
        <dbReference type="ARBA" id="ARBA00023163"/>
    </source>
</evidence>
<dbReference type="InterPro" id="IPR036388">
    <property type="entry name" value="WH-like_DNA-bd_sf"/>
</dbReference>
<dbReference type="PANTHER" id="PTHR43133:SF46">
    <property type="entry name" value="RNA POLYMERASE SIGMA-70 FACTOR ECF SUBFAMILY"/>
    <property type="match status" value="1"/>
</dbReference>
<dbReference type="InterPro" id="IPR039425">
    <property type="entry name" value="RNA_pol_sigma-70-like"/>
</dbReference>
<dbReference type="InterPro" id="IPR013249">
    <property type="entry name" value="RNA_pol_sigma70_r4_t2"/>
</dbReference>